<sequence>MRIVFLLLIFSLKSQAQLQFWNTNLSSTIPLFEVEMGKKTIIHTKIGKETKPTFVFYKTAQQTFNRDGKTKYEMTVESSDNVAKRKFEISYTHYRQTNHYLGFIKITYNYHDKRPTTIFEENFNTITNP</sequence>
<reference evidence="2" key="1">
    <citation type="submission" date="2022-04" db="EMBL/GenBank/DDBJ databases">
        <title>Consumption of N2O by Flavobacterium azooxidireducens sp. nov. isolated from Decomposing Leaf Litter of Phragmites australis (Cav.).</title>
        <authorList>
            <person name="Behrendt U."/>
            <person name="Spanner T."/>
            <person name="Augustin J."/>
            <person name="Horn M.A."/>
            <person name="Kolb S."/>
            <person name="Ulrich A."/>
        </authorList>
    </citation>
    <scope>NUCLEOTIDE SEQUENCE</scope>
    <source>
        <strain evidence="2">IGB 4-14</strain>
    </source>
</reference>
<dbReference type="RefSeq" id="WP_248436678.1">
    <property type="nucleotide sequence ID" value="NZ_CP096205.1"/>
</dbReference>
<evidence type="ECO:0000313" key="2">
    <source>
        <dbReference type="EMBL" id="UPQ80793.1"/>
    </source>
</evidence>
<dbReference type="EMBL" id="CP096205">
    <property type="protein sequence ID" value="UPQ80793.1"/>
    <property type="molecule type" value="Genomic_DNA"/>
</dbReference>
<evidence type="ECO:0000256" key="1">
    <source>
        <dbReference type="SAM" id="SignalP"/>
    </source>
</evidence>
<gene>
    <name evidence="2" type="ORF">M0M57_08120</name>
</gene>
<feature type="chain" id="PRO_5047469042" description="DUF3108 domain-containing protein" evidence="1">
    <location>
        <begin position="17"/>
        <end position="129"/>
    </location>
</feature>
<keyword evidence="3" id="KW-1185">Reference proteome</keyword>
<protein>
    <recommendedName>
        <fullName evidence="4">DUF3108 domain-containing protein</fullName>
    </recommendedName>
</protein>
<organism evidence="2 3">
    <name type="scientific">Flavobacterium azooxidireducens</name>
    <dbReference type="NCBI Taxonomy" id="1871076"/>
    <lineage>
        <taxon>Bacteria</taxon>
        <taxon>Pseudomonadati</taxon>
        <taxon>Bacteroidota</taxon>
        <taxon>Flavobacteriia</taxon>
        <taxon>Flavobacteriales</taxon>
        <taxon>Flavobacteriaceae</taxon>
        <taxon>Flavobacterium</taxon>
    </lineage>
</organism>
<feature type="signal peptide" evidence="1">
    <location>
        <begin position="1"/>
        <end position="16"/>
    </location>
</feature>
<evidence type="ECO:0008006" key="4">
    <source>
        <dbReference type="Google" id="ProtNLM"/>
    </source>
</evidence>
<accession>A0ABY4KJ05</accession>
<dbReference type="Proteomes" id="UP000830583">
    <property type="component" value="Chromosome"/>
</dbReference>
<name>A0ABY4KJ05_9FLAO</name>
<proteinExistence type="predicted"/>
<keyword evidence="1" id="KW-0732">Signal</keyword>
<evidence type="ECO:0000313" key="3">
    <source>
        <dbReference type="Proteomes" id="UP000830583"/>
    </source>
</evidence>